<evidence type="ECO:0000256" key="1">
    <source>
        <dbReference type="SAM" id="Phobius"/>
    </source>
</evidence>
<dbReference type="InterPro" id="IPR053956">
    <property type="entry name" value="NPC1_MLD"/>
</dbReference>
<dbReference type="InterPro" id="IPR053958">
    <property type="entry name" value="HMGCR/SNAP/NPC1-like_SSD"/>
</dbReference>
<evidence type="ECO:0000259" key="2">
    <source>
        <dbReference type="PROSITE" id="PS50156"/>
    </source>
</evidence>
<feature type="transmembrane region" description="Helical" evidence="1">
    <location>
        <begin position="703"/>
        <end position="721"/>
    </location>
</feature>
<organism evidence="3 4">
    <name type="scientific">Phytophthora cactorum</name>
    <dbReference type="NCBI Taxonomy" id="29920"/>
    <lineage>
        <taxon>Eukaryota</taxon>
        <taxon>Sar</taxon>
        <taxon>Stramenopiles</taxon>
        <taxon>Oomycota</taxon>
        <taxon>Peronosporomycetes</taxon>
        <taxon>Peronosporales</taxon>
        <taxon>Peronosporaceae</taxon>
        <taxon>Phytophthora</taxon>
    </lineage>
</organism>
<dbReference type="PROSITE" id="PS50156">
    <property type="entry name" value="SSD"/>
    <property type="match status" value="1"/>
</dbReference>
<keyword evidence="1" id="KW-1133">Transmembrane helix</keyword>
<evidence type="ECO:0000313" key="4">
    <source>
        <dbReference type="Proteomes" id="UP000736787"/>
    </source>
</evidence>
<sequence>MEHFEFYEKYGMEMEHFSNCLYSPTTSDVALCTELKNALDNDDSLPSSMSDCPCLSAFGSPMNLYNTYLGGFPDGAESNYTLFLDSIAFVSSYLNYNYADDDKNEPAIKWEREYIKTMKKEVEANTVFDVYFYAEISVQDEVDAESSNGMGPVALSYCLMIIYISLGINRIKFSREFFISSKIVAGFCGVISIACGVASTVGLYMWFGVKLQLIIMEVVPFLSLAIGVDNIFLLIHAMTEKEDQLRHDQPSLFVGLEHNPKAIEEITTIIVSESLAYIGPSIFMASAAESVAFAFGSISAMPVVLWFAAMACCAVAINFCFQMTFFLSVLTLDKRRELSGKYDIIFKRASSVTAQVETIQQSSEPLVSLEPKTPAADDVRPSVTPEKHSLTQVLDYCVDVYASILTHKLVKMIVLLAFLAWTLWSIYSMETLDQGLPQKEAMPSNSYMIEYFNALDVYLATGSPVYFIVETSYGRNPASWSLNDESVETIFCKSKDICGTYSIPNIMNALANHGDESVTHISPGTTYSWMDDFWGFVNPDSECCRVDSEGAYAPIETGNDTYTTLRSDDDTCLPSSETVPPVPEDEYMSLFSMFATASAGTSCSYGGGSIYRGQFSIDTDPIPTVTSSTPAVKINSSGYGDEITAWSYMVTGTSNPTQQRYIDSYKQNLAAAEWISEKTGVDVWVYNLTYVYFEQYLTIIHDAYELIGLSLAAIFVITTLYLGNVFYSLVISLTATNIVVLVLGLMQPLDIMLNGLSIVNLIIAAGISVEFCGHYVRFFAKANGTGDERARDALRQVFTSVIFGITITKVIGLSVLTLADSRVFKKYYFRMYMMVVVCGVLNGMLLLPVLLSTIIDVKNFFTRKRSRKSEPSAPVTRVE</sequence>
<keyword evidence="1" id="KW-0812">Transmembrane</keyword>
<dbReference type="Pfam" id="PF22314">
    <property type="entry name" value="NPC1_MLD"/>
    <property type="match status" value="1"/>
</dbReference>
<feature type="transmembrane region" description="Helical" evidence="1">
    <location>
        <begin position="183"/>
        <end position="207"/>
    </location>
</feature>
<gene>
    <name evidence="3" type="ORF">PC117_g12189</name>
</gene>
<dbReference type="GO" id="GO:0015918">
    <property type="term" value="P:sterol transport"/>
    <property type="evidence" value="ECO:0007669"/>
    <property type="project" value="TreeGrafter"/>
</dbReference>
<feature type="transmembrane region" description="Helical" evidence="1">
    <location>
        <begin position="409"/>
        <end position="427"/>
    </location>
</feature>
<dbReference type="GO" id="GO:0032934">
    <property type="term" value="F:sterol binding"/>
    <property type="evidence" value="ECO:0007669"/>
    <property type="project" value="TreeGrafter"/>
</dbReference>
<dbReference type="Pfam" id="PF12349">
    <property type="entry name" value="Sterol-sensing"/>
    <property type="match status" value="1"/>
</dbReference>
<accession>A0A8T1D6A5</accession>
<proteinExistence type="predicted"/>
<dbReference type="PANTHER" id="PTHR45727">
    <property type="entry name" value="NPC INTRACELLULAR CHOLESTEROL TRANSPORTER 1"/>
    <property type="match status" value="1"/>
</dbReference>
<protein>
    <recommendedName>
        <fullName evidence="2">SSD domain-containing protein</fullName>
    </recommendedName>
</protein>
<feature type="transmembrane region" description="Helical" evidence="1">
    <location>
        <begin position="154"/>
        <end position="171"/>
    </location>
</feature>
<dbReference type="Proteomes" id="UP000736787">
    <property type="component" value="Unassembled WGS sequence"/>
</dbReference>
<feature type="transmembrane region" description="Helical" evidence="1">
    <location>
        <begin position="275"/>
        <end position="298"/>
    </location>
</feature>
<name>A0A8T1D6A5_9STRA</name>
<feature type="transmembrane region" description="Helical" evidence="1">
    <location>
        <begin position="304"/>
        <end position="332"/>
    </location>
</feature>
<feature type="transmembrane region" description="Helical" evidence="1">
    <location>
        <begin position="447"/>
        <end position="469"/>
    </location>
</feature>
<dbReference type="EMBL" id="RCMK01000330">
    <property type="protein sequence ID" value="KAG2936126.1"/>
    <property type="molecule type" value="Genomic_DNA"/>
</dbReference>
<feature type="transmembrane region" description="Helical" evidence="1">
    <location>
        <begin position="758"/>
        <end position="777"/>
    </location>
</feature>
<dbReference type="GO" id="GO:0016020">
    <property type="term" value="C:membrane"/>
    <property type="evidence" value="ECO:0007669"/>
    <property type="project" value="TreeGrafter"/>
</dbReference>
<dbReference type="SUPFAM" id="SSF82866">
    <property type="entry name" value="Multidrug efflux transporter AcrB transmembrane domain"/>
    <property type="match status" value="2"/>
</dbReference>
<dbReference type="VEuPathDB" id="FungiDB:PC110_g9443"/>
<feature type="transmembrane region" description="Helical" evidence="1">
    <location>
        <begin position="797"/>
        <end position="819"/>
    </location>
</feature>
<dbReference type="AlphaFoldDB" id="A0A8T1D6A5"/>
<evidence type="ECO:0000313" key="3">
    <source>
        <dbReference type="EMBL" id="KAG2936126.1"/>
    </source>
</evidence>
<dbReference type="PANTHER" id="PTHR45727:SF2">
    <property type="entry name" value="NPC INTRACELLULAR CHOLESTEROL TRANSPORTER 1"/>
    <property type="match status" value="1"/>
</dbReference>
<keyword evidence="1" id="KW-0472">Membrane</keyword>
<reference evidence="3" key="1">
    <citation type="submission" date="2018-10" db="EMBL/GenBank/DDBJ databases">
        <title>Effector identification in a new, highly contiguous assembly of the strawberry crown rot pathogen Phytophthora cactorum.</title>
        <authorList>
            <person name="Armitage A.D."/>
            <person name="Nellist C.F."/>
            <person name="Bates H."/>
            <person name="Vickerstaff R.J."/>
            <person name="Harrison R.J."/>
        </authorList>
    </citation>
    <scope>NUCLEOTIDE SEQUENCE</scope>
    <source>
        <strain evidence="3">4040</strain>
    </source>
</reference>
<dbReference type="InterPro" id="IPR000731">
    <property type="entry name" value="SSD"/>
</dbReference>
<feature type="transmembrane region" description="Helical" evidence="1">
    <location>
        <begin position="213"/>
        <end position="235"/>
    </location>
</feature>
<comment type="caution">
    <text evidence="3">The sequence shown here is derived from an EMBL/GenBank/DDBJ whole genome shotgun (WGS) entry which is preliminary data.</text>
</comment>
<dbReference type="Gene3D" id="1.20.1640.10">
    <property type="entry name" value="Multidrug efflux transporter AcrB transmembrane domain"/>
    <property type="match status" value="2"/>
</dbReference>
<feature type="transmembrane region" description="Helical" evidence="1">
    <location>
        <begin position="831"/>
        <end position="855"/>
    </location>
</feature>
<feature type="domain" description="SSD" evidence="2">
    <location>
        <begin position="149"/>
        <end position="332"/>
    </location>
</feature>